<evidence type="ECO:0000313" key="2">
    <source>
        <dbReference type="Proteomes" id="UP001211421"/>
    </source>
</evidence>
<name>A0AAW6DWS7_9FIRM</name>
<dbReference type="Proteomes" id="UP001211421">
    <property type="component" value="Unassembled WGS sequence"/>
</dbReference>
<dbReference type="AlphaFoldDB" id="A0AAW6DWS7"/>
<accession>A0AAW6DWS7</accession>
<evidence type="ECO:0000313" key="1">
    <source>
        <dbReference type="EMBL" id="MDB8741036.1"/>
    </source>
</evidence>
<comment type="caution">
    <text evidence="1">The sequence shown here is derived from an EMBL/GenBank/DDBJ whole genome shotgun (WGS) entry which is preliminary data.</text>
</comment>
<sequence length="111" mass="13154">MVLNNGDEVRIRRFKDLCCEYSFDSDIYDDDYEYGRVDDYIRNLNDYGILGGDMDILCGKIVKIHDSTFYGYWKLSAENQCPKYLITDKKWHKDLFEEPSKLRGIDNVDET</sequence>
<dbReference type="EMBL" id="JAQMLS010000002">
    <property type="protein sequence ID" value="MDB8741036.1"/>
    <property type="molecule type" value="Genomic_DNA"/>
</dbReference>
<protein>
    <recommendedName>
        <fullName evidence="3">YopX protein domain-containing protein</fullName>
    </recommendedName>
</protein>
<reference evidence="1" key="1">
    <citation type="submission" date="2023-01" db="EMBL/GenBank/DDBJ databases">
        <title>Human gut microbiome strain richness.</title>
        <authorList>
            <person name="Chen-Liaw A."/>
        </authorList>
    </citation>
    <scope>NUCLEOTIDE SEQUENCE</scope>
    <source>
        <strain evidence="1">D59st1_B8_D59t2_181005</strain>
    </source>
</reference>
<evidence type="ECO:0008006" key="3">
    <source>
        <dbReference type="Google" id="ProtNLM"/>
    </source>
</evidence>
<proteinExistence type="predicted"/>
<dbReference type="RefSeq" id="WP_195551077.1">
    <property type="nucleotide sequence ID" value="NZ_JADMNX010000002.1"/>
</dbReference>
<gene>
    <name evidence="1" type="ORF">PNV70_02980</name>
</gene>
<organism evidence="1 2">
    <name type="scientific">Ruminococcus bicirculans</name>
    <name type="common">ex Wegman et al. 2014</name>
    <dbReference type="NCBI Taxonomy" id="1160721"/>
    <lineage>
        <taxon>Bacteria</taxon>
        <taxon>Bacillati</taxon>
        <taxon>Bacillota</taxon>
        <taxon>Clostridia</taxon>
        <taxon>Eubacteriales</taxon>
        <taxon>Oscillospiraceae</taxon>
        <taxon>Ruminococcus</taxon>
    </lineage>
</organism>